<dbReference type="AlphaFoldDB" id="A0AAN7TVC1"/>
<dbReference type="Gene3D" id="2.60.40.10">
    <property type="entry name" value="Immunoglobulins"/>
    <property type="match status" value="1"/>
</dbReference>
<dbReference type="InterPro" id="IPR002909">
    <property type="entry name" value="IPT_dom"/>
</dbReference>
<name>A0AAN7TVC1_9MYCE</name>
<gene>
    <name evidence="3" type="ORF">RB653_006874</name>
</gene>
<dbReference type="SMART" id="SM00429">
    <property type="entry name" value="IPT"/>
    <property type="match status" value="1"/>
</dbReference>
<dbReference type="InterPro" id="IPR014756">
    <property type="entry name" value="Ig_E-set"/>
</dbReference>
<feature type="region of interest" description="Disordered" evidence="1">
    <location>
        <begin position="581"/>
        <end position="607"/>
    </location>
</feature>
<accession>A0AAN7TVC1</accession>
<evidence type="ECO:0000259" key="2">
    <source>
        <dbReference type="SMART" id="SM00429"/>
    </source>
</evidence>
<dbReference type="InterPro" id="IPR013783">
    <property type="entry name" value="Ig-like_fold"/>
</dbReference>
<dbReference type="EMBL" id="JAVFKY010000005">
    <property type="protein sequence ID" value="KAK5575740.1"/>
    <property type="molecule type" value="Genomic_DNA"/>
</dbReference>
<protein>
    <recommendedName>
        <fullName evidence="2">IPT/TIG domain-containing protein</fullName>
    </recommendedName>
</protein>
<organism evidence="3 4">
    <name type="scientific">Dictyostelium firmibasis</name>
    <dbReference type="NCBI Taxonomy" id="79012"/>
    <lineage>
        <taxon>Eukaryota</taxon>
        <taxon>Amoebozoa</taxon>
        <taxon>Evosea</taxon>
        <taxon>Eumycetozoa</taxon>
        <taxon>Dictyostelia</taxon>
        <taxon>Dictyosteliales</taxon>
        <taxon>Dictyosteliaceae</taxon>
        <taxon>Dictyostelium</taxon>
    </lineage>
</organism>
<keyword evidence="4" id="KW-1185">Reference proteome</keyword>
<reference evidence="3 4" key="1">
    <citation type="submission" date="2023-11" db="EMBL/GenBank/DDBJ databases">
        <title>Dfirmibasis_genome.</title>
        <authorList>
            <person name="Edelbroek B."/>
            <person name="Kjellin J."/>
            <person name="Jerlstrom-Hultqvist J."/>
            <person name="Soderbom F."/>
        </authorList>
    </citation>
    <scope>NUCLEOTIDE SEQUENCE [LARGE SCALE GENOMIC DNA]</scope>
    <source>
        <strain evidence="3 4">TNS-C-14</strain>
    </source>
</reference>
<dbReference type="SUPFAM" id="SSF81296">
    <property type="entry name" value="E set domains"/>
    <property type="match status" value="1"/>
</dbReference>
<sequence>MSEITQKPELIKYLSIIHHLGSAHIETINGFLQKPTYIGLSPPITLLPSGSDQKLNSDTLYQIATVLERMDDTQFDDVIFFLTKQLRQPLDPDEQRRLSEISLTLKVSPDYLNSIGRIYQSFQLFELLTCHCTEEHINKLKNALTSVFPSPMESTEDQDILNQLITPSKQKNYLSILEKLKQLFIRTRIDSILHIQSEMLEYQQNPLGKQPITQQHICETLDIKSDEYYLATCLKELLLTDEFTLTSLADAFPKLQPLQLLQLSLLPFKNIYEILDLRSNFTNLSATYQIYAPLPTDLEFNYQLPNPNKLEVRIVEQPPEKAIYKRNVKPAPSVIFDGDSKLLNGNYYVHVALLRCTDFVEEPTFLNGASKPFKIGCGKVVTFKKLKILVTSHQQGETLFCFRFDLRCYASDPETNPTDFTVVSSVQTNPISVLSHSTQLKSTAIADLPKVTEIFPLNGPSTGGTRIALLGSNFADTPATRIRFGNTEVVPEFYSNGTLLCYAPEHPPGPVEVKVSNSPNSWSVTICTFTYDDVNTIDTGDSSNTQTNDSLLPKSLFGLDFSKTFDSSFIIKGLDSASNNLPSNSGAHRSYGTQHQQQTRSVNQLIF</sequence>
<evidence type="ECO:0000256" key="1">
    <source>
        <dbReference type="SAM" id="MobiDB-lite"/>
    </source>
</evidence>
<comment type="caution">
    <text evidence="3">The sequence shown here is derived from an EMBL/GenBank/DDBJ whole genome shotgun (WGS) entry which is preliminary data.</text>
</comment>
<feature type="domain" description="IPT/TIG" evidence="2">
    <location>
        <begin position="448"/>
        <end position="532"/>
    </location>
</feature>
<evidence type="ECO:0000313" key="3">
    <source>
        <dbReference type="EMBL" id="KAK5575740.1"/>
    </source>
</evidence>
<dbReference type="Proteomes" id="UP001344447">
    <property type="component" value="Unassembled WGS sequence"/>
</dbReference>
<dbReference type="Pfam" id="PF01833">
    <property type="entry name" value="TIG"/>
    <property type="match status" value="1"/>
</dbReference>
<proteinExistence type="predicted"/>
<dbReference type="CDD" id="cd00102">
    <property type="entry name" value="IPT"/>
    <property type="match status" value="1"/>
</dbReference>
<evidence type="ECO:0000313" key="4">
    <source>
        <dbReference type="Proteomes" id="UP001344447"/>
    </source>
</evidence>